<organism evidence="1 2">
    <name type="scientific">Azospirillum palustre</name>
    <dbReference type="NCBI Taxonomy" id="2044885"/>
    <lineage>
        <taxon>Bacteria</taxon>
        <taxon>Pseudomonadati</taxon>
        <taxon>Pseudomonadota</taxon>
        <taxon>Alphaproteobacteria</taxon>
        <taxon>Rhodospirillales</taxon>
        <taxon>Azospirillaceae</taxon>
        <taxon>Azospirillum</taxon>
    </lineage>
</organism>
<protein>
    <submittedName>
        <fullName evidence="1">Uncharacterized protein</fullName>
    </submittedName>
</protein>
<dbReference type="AlphaFoldDB" id="A0A2B8B5Z1"/>
<dbReference type="EMBL" id="PDKW01000043">
    <property type="protein sequence ID" value="PGH52772.1"/>
    <property type="molecule type" value="Genomic_DNA"/>
</dbReference>
<keyword evidence="2" id="KW-1185">Reference proteome</keyword>
<accession>A0A2B8B5Z1</accession>
<comment type="caution">
    <text evidence="1">The sequence shown here is derived from an EMBL/GenBank/DDBJ whole genome shotgun (WGS) entry which is preliminary data.</text>
</comment>
<sequence length="67" mass="7284">MGRIVEMAFSGLWVIRQRGALAEVGGRLCWPDRASLEQAAARAGIPLSADVVHTGRLDTDCFDTGRR</sequence>
<reference evidence="2" key="1">
    <citation type="submission" date="2017-10" db="EMBL/GenBank/DDBJ databases">
        <authorList>
            <person name="Kravchenko I.K."/>
            <person name="Grouzdev D.S."/>
        </authorList>
    </citation>
    <scope>NUCLEOTIDE SEQUENCE [LARGE SCALE GENOMIC DNA]</scope>
    <source>
        <strain evidence="2">B2</strain>
    </source>
</reference>
<gene>
    <name evidence="1" type="ORF">CRT60_22770</name>
</gene>
<proteinExistence type="predicted"/>
<dbReference type="Proteomes" id="UP000225379">
    <property type="component" value="Unassembled WGS sequence"/>
</dbReference>
<evidence type="ECO:0000313" key="1">
    <source>
        <dbReference type="EMBL" id="PGH52772.1"/>
    </source>
</evidence>
<name>A0A2B8B5Z1_9PROT</name>
<evidence type="ECO:0000313" key="2">
    <source>
        <dbReference type="Proteomes" id="UP000225379"/>
    </source>
</evidence>